<dbReference type="Proteomes" id="UP000250123">
    <property type="component" value="Chromosome SHEWBE"/>
</dbReference>
<evidence type="ECO:0000256" key="1">
    <source>
        <dbReference type="SAM" id="MobiDB-lite"/>
    </source>
</evidence>
<feature type="region of interest" description="Disordered" evidence="1">
    <location>
        <begin position="1"/>
        <end position="20"/>
    </location>
</feature>
<name>A0A330M4P9_9GAMM</name>
<sequence length="68" mass="7746">MEHLMEHLQKGAQHKQIKNQQVTLQVRAPPPPPNIEESPNTKVSGLFLGVALRARSRVRVRQICLEQI</sequence>
<evidence type="ECO:0000313" key="2">
    <source>
        <dbReference type="EMBL" id="SQH77679.1"/>
    </source>
</evidence>
<proteinExistence type="predicted"/>
<organism evidence="2 3">
    <name type="scientific">Shewanella benthica</name>
    <dbReference type="NCBI Taxonomy" id="43661"/>
    <lineage>
        <taxon>Bacteria</taxon>
        <taxon>Pseudomonadati</taxon>
        <taxon>Pseudomonadota</taxon>
        <taxon>Gammaproteobacteria</taxon>
        <taxon>Alteromonadales</taxon>
        <taxon>Shewanellaceae</taxon>
        <taxon>Shewanella</taxon>
    </lineage>
</organism>
<accession>A0A330M4P9</accession>
<dbReference type="AlphaFoldDB" id="A0A330M4P9"/>
<reference evidence="3" key="1">
    <citation type="submission" date="2018-06" db="EMBL/GenBank/DDBJ databases">
        <authorList>
            <person name="Cea G.-C."/>
            <person name="William W."/>
        </authorList>
    </citation>
    <scope>NUCLEOTIDE SEQUENCE [LARGE SCALE GENOMIC DNA]</scope>
    <source>
        <strain evidence="3">DB21MT-2</strain>
    </source>
</reference>
<dbReference type="EMBL" id="LS483452">
    <property type="protein sequence ID" value="SQH77679.1"/>
    <property type="molecule type" value="Genomic_DNA"/>
</dbReference>
<gene>
    <name evidence="2" type="ORF">SHEWBE_3716</name>
</gene>
<protein>
    <submittedName>
        <fullName evidence="2">Uncharacterized protein</fullName>
    </submittedName>
</protein>
<dbReference type="KEGG" id="sbk:SHEWBE_3716"/>
<evidence type="ECO:0000313" key="3">
    <source>
        <dbReference type="Proteomes" id="UP000250123"/>
    </source>
</evidence>